<comment type="subcellular location">
    <subcellularLocation>
        <location evidence="1">Cell membrane</location>
        <topology evidence="1">Multi-pass membrane protein</topology>
    </subcellularLocation>
</comment>
<comment type="caution">
    <text evidence="10">The sequence shown here is derived from an EMBL/GenBank/DDBJ whole genome shotgun (WGS) entry which is preliminary data.</text>
</comment>
<feature type="transmembrane region" description="Helical" evidence="8">
    <location>
        <begin position="382"/>
        <end position="404"/>
    </location>
</feature>
<keyword evidence="7 8" id="KW-0472">Membrane</keyword>
<dbReference type="InterPro" id="IPR050297">
    <property type="entry name" value="LipidA_mod_glycosyltrf_83"/>
</dbReference>
<keyword evidence="6 8" id="KW-1133">Transmembrane helix</keyword>
<evidence type="ECO:0000256" key="6">
    <source>
        <dbReference type="ARBA" id="ARBA00022989"/>
    </source>
</evidence>
<dbReference type="InterPro" id="IPR038731">
    <property type="entry name" value="RgtA/B/C-like"/>
</dbReference>
<dbReference type="EMBL" id="RWJI01000003">
    <property type="protein sequence ID" value="RRQ50914.1"/>
    <property type="molecule type" value="Genomic_DNA"/>
</dbReference>
<dbReference type="PANTHER" id="PTHR33908:SF11">
    <property type="entry name" value="MEMBRANE PROTEIN"/>
    <property type="match status" value="1"/>
</dbReference>
<gene>
    <name evidence="10" type="ORF">D7D48_10115</name>
</gene>
<evidence type="ECO:0000256" key="4">
    <source>
        <dbReference type="ARBA" id="ARBA00022679"/>
    </source>
</evidence>
<dbReference type="GO" id="GO:0009103">
    <property type="term" value="P:lipopolysaccharide biosynthetic process"/>
    <property type="evidence" value="ECO:0007669"/>
    <property type="project" value="UniProtKB-ARBA"/>
</dbReference>
<keyword evidence="2" id="KW-1003">Cell membrane</keyword>
<dbReference type="PANTHER" id="PTHR33908">
    <property type="entry name" value="MANNOSYLTRANSFERASE YKCB-RELATED"/>
    <property type="match status" value="1"/>
</dbReference>
<dbReference type="GO" id="GO:0005886">
    <property type="term" value="C:plasma membrane"/>
    <property type="evidence" value="ECO:0007669"/>
    <property type="project" value="UniProtKB-SubCell"/>
</dbReference>
<evidence type="ECO:0000256" key="2">
    <source>
        <dbReference type="ARBA" id="ARBA00022475"/>
    </source>
</evidence>
<feature type="transmembrane region" description="Helical" evidence="8">
    <location>
        <begin position="240"/>
        <end position="264"/>
    </location>
</feature>
<evidence type="ECO:0000256" key="5">
    <source>
        <dbReference type="ARBA" id="ARBA00022692"/>
    </source>
</evidence>
<keyword evidence="5 8" id="KW-0812">Transmembrane</keyword>
<dbReference type="OrthoDB" id="7432315at2"/>
<feature type="transmembrane region" description="Helical" evidence="8">
    <location>
        <begin position="197"/>
        <end position="228"/>
    </location>
</feature>
<accession>A0A3R8RB09</accession>
<keyword evidence="3" id="KW-0328">Glycosyltransferase</keyword>
<feature type="transmembrane region" description="Helical" evidence="8">
    <location>
        <begin position="78"/>
        <end position="96"/>
    </location>
</feature>
<feature type="domain" description="Glycosyltransferase RgtA/B/C/D-like" evidence="9">
    <location>
        <begin position="121"/>
        <end position="263"/>
    </location>
</feature>
<dbReference type="Proteomes" id="UP000268553">
    <property type="component" value="Unassembled WGS sequence"/>
</dbReference>
<evidence type="ECO:0000313" key="10">
    <source>
        <dbReference type="EMBL" id="RRQ50914.1"/>
    </source>
</evidence>
<protein>
    <submittedName>
        <fullName evidence="10">Phospholipid carrier-dependent glycosyltransferase</fullName>
    </submittedName>
</protein>
<evidence type="ECO:0000313" key="11">
    <source>
        <dbReference type="Proteomes" id="UP000268553"/>
    </source>
</evidence>
<evidence type="ECO:0000256" key="3">
    <source>
        <dbReference type="ARBA" id="ARBA00022676"/>
    </source>
</evidence>
<feature type="transmembrane region" description="Helical" evidence="8">
    <location>
        <begin position="301"/>
        <end position="321"/>
    </location>
</feature>
<feature type="transmembrane region" description="Helical" evidence="8">
    <location>
        <begin position="173"/>
        <end position="191"/>
    </location>
</feature>
<feature type="transmembrane region" description="Helical" evidence="8">
    <location>
        <begin position="143"/>
        <end position="161"/>
    </location>
</feature>
<organism evidence="10 11">
    <name type="scientific">Sphingorhabdus wooponensis</name>
    <dbReference type="NCBI Taxonomy" id="940136"/>
    <lineage>
        <taxon>Bacteria</taxon>
        <taxon>Pseudomonadati</taxon>
        <taxon>Pseudomonadota</taxon>
        <taxon>Alphaproteobacteria</taxon>
        <taxon>Sphingomonadales</taxon>
        <taxon>Sphingomonadaceae</taxon>
        <taxon>Sphingorhabdus</taxon>
    </lineage>
</organism>
<dbReference type="GO" id="GO:0016763">
    <property type="term" value="F:pentosyltransferase activity"/>
    <property type="evidence" value="ECO:0007669"/>
    <property type="project" value="TreeGrafter"/>
</dbReference>
<evidence type="ECO:0000256" key="8">
    <source>
        <dbReference type="SAM" id="Phobius"/>
    </source>
</evidence>
<dbReference type="Pfam" id="PF13231">
    <property type="entry name" value="PMT_2"/>
    <property type="match status" value="1"/>
</dbReference>
<proteinExistence type="predicted"/>
<evidence type="ECO:0000259" key="9">
    <source>
        <dbReference type="Pfam" id="PF13231"/>
    </source>
</evidence>
<feature type="transmembrane region" description="Helical" evidence="8">
    <location>
        <begin position="351"/>
        <end position="370"/>
    </location>
</feature>
<dbReference type="AlphaFoldDB" id="A0A3R8RB09"/>
<keyword evidence="11" id="KW-1185">Reference proteome</keyword>
<keyword evidence="4 10" id="KW-0808">Transferase</keyword>
<feature type="transmembrane region" description="Helical" evidence="8">
    <location>
        <begin position="326"/>
        <end position="345"/>
    </location>
</feature>
<sequence length="556" mass="60174">MRLRLPVNGPRLFSAQMPRVDCLLAIILLAALVIRLYSVAFGLPALTDPDELMFELGAYRMIDGGQLNPEWFGHPATTTMYMLALIDVAVLGLGLATGRFTSVENFAAAIYADPSILVLPHRIAIVLIAVVGIALAYRLATLLFGRPTGLVTAAVLAVSPVHITYSQLVRSDMMATVFMLLAMLCALAYARHGSIRALVVTGFCIALAITTKWPFVVIFLSLAGAVVLRWRNGLESGRRTLVLITAAAAGTMAAMVLISPFLIIEWNTVIANLRGEVQPHHLGATGGSLIDNAFWYMREPFVRAFGITGLTLAAIGAVFAVRSREFVAVALVTGIAMLVLASSQYIVWERWILATVPLLAMLVALALMRVAAMAGTRLKFHAAPLAAGALMAATLVPLLFAALADGRERMNDTRLMASAWLRANAAPGSTVFVEHFAFDLVESEFDFVFPLGIMGCQDVRGLLDGRIDNSLIASARGGRSNIDYGTVVPEKIDTCRADYAVLSQYARYAVEKERFPGAWSQYSDLIARGEKVAEFRPERGVAGGWPVMILRFPDNE</sequence>
<evidence type="ECO:0000256" key="1">
    <source>
        <dbReference type="ARBA" id="ARBA00004651"/>
    </source>
</evidence>
<reference evidence="10 11" key="1">
    <citation type="submission" date="2018-12" db="EMBL/GenBank/DDBJ databases">
        <authorList>
            <person name="Kim S.-J."/>
            <person name="Jung G.-Y."/>
        </authorList>
    </citation>
    <scope>NUCLEOTIDE SEQUENCE [LARGE SCALE GENOMIC DNA]</scope>
    <source>
        <strain evidence="10 11">03SU3-P</strain>
    </source>
</reference>
<name>A0A3R8RB09_9SPHN</name>
<evidence type="ECO:0000256" key="7">
    <source>
        <dbReference type="ARBA" id="ARBA00023136"/>
    </source>
</evidence>
<feature type="transmembrane region" description="Helical" evidence="8">
    <location>
        <begin position="116"/>
        <end position="137"/>
    </location>
</feature>
<feature type="transmembrane region" description="Helical" evidence="8">
    <location>
        <begin position="20"/>
        <end position="43"/>
    </location>
</feature>